<dbReference type="EMBL" id="JACOPD010000006">
    <property type="protein sequence ID" value="MBC5681283.1"/>
    <property type="molecule type" value="Genomic_DNA"/>
</dbReference>
<dbReference type="Gene3D" id="3.30.70.1560">
    <property type="entry name" value="Alpha-L RNA-binding motif"/>
    <property type="match status" value="1"/>
</dbReference>
<evidence type="ECO:0000256" key="2">
    <source>
        <dbReference type="ARBA" id="ARBA00023235"/>
    </source>
</evidence>
<evidence type="ECO:0000259" key="5">
    <source>
        <dbReference type="SMART" id="SM00363"/>
    </source>
</evidence>
<dbReference type="RefSeq" id="WP_021866572.1">
    <property type="nucleotide sequence ID" value="NZ_JACOPD010000006.1"/>
</dbReference>
<dbReference type="InterPro" id="IPR020103">
    <property type="entry name" value="PsdUridine_synth_cat_dom_sf"/>
</dbReference>
<gene>
    <name evidence="6" type="ORF">H8S01_09950</name>
</gene>
<dbReference type="Proteomes" id="UP000628463">
    <property type="component" value="Unassembled WGS sequence"/>
</dbReference>
<dbReference type="Gene3D" id="3.30.70.580">
    <property type="entry name" value="Pseudouridine synthase I, catalytic domain, N-terminal subdomain"/>
    <property type="match status" value="1"/>
</dbReference>
<dbReference type="SMART" id="SM00363">
    <property type="entry name" value="S4"/>
    <property type="match status" value="1"/>
</dbReference>
<dbReference type="InterPro" id="IPR000748">
    <property type="entry name" value="PsdUridine_synth_RsuA/RluB/E/F"/>
</dbReference>
<dbReference type="InterPro" id="IPR020094">
    <property type="entry name" value="TruA/RsuA/RluB/E/F_N"/>
</dbReference>
<keyword evidence="2 4" id="KW-0413">Isomerase</keyword>
<dbReference type="PANTHER" id="PTHR47683">
    <property type="entry name" value="PSEUDOURIDINE SYNTHASE FAMILY PROTEIN-RELATED"/>
    <property type="match status" value="1"/>
</dbReference>
<accession>A0ABR7G1G6</accession>
<evidence type="ECO:0000313" key="6">
    <source>
        <dbReference type="EMBL" id="MBC5681283.1"/>
    </source>
</evidence>
<evidence type="ECO:0000256" key="4">
    <source>
        <dbReference type="RuleBase" id="RU003887"/>
    </source>
</evidence>
<protein>
    <recommendedName>
        <fullName evidence="4">Pseudouridine synthase</fullName>
        <ecNumber evidence="4">5.4.99.-</ecNumber>
    </recommendedName>
</protein>
<dbReference type="SUPFAM" id="SSF55120">
    <property type="entry name" value="Pseudouridine synthase"/>
    <property type="match status" value="1"/>
</dbReference>
<dbReference type="InterPro" id="IPR018496">
    <property type="entry name" value="PsdUridine_synth_RsuA/RluB_CS"/>
</dbReference>
<feature type="domain" description="RNA-binding S4" evidence="5">
    <location>
        <begin position="5"/>
        <end position="63"/>
    </location>
</feature>
<keyword evidence="7" id="KW-1185">Reference proteome</keyword>
<dbReference type="Pfam" id="PF00849">
    <property type="entry name" value="PseudoU_synth_2"/>
    <property type="match status" value="1"/>
</dbReference>
<comment type="similarity">
    <text evidence="1 4">Belongs to the pseudouridine synthase RsuA family.</text>
</comment>
<sequence length="238" mass="27049">MDDGVRINKFLGSAGYCSRREADRLVGEGRVFIDGNMADMGSRVMPGQKVYVDGKAVVPEEENILIAVNKPRGIVCTTTDKQGANNIVDFLGCDKRIYPVGRLDKDSEGLLLMTNDGELMNNILTGKNEHEKEYIVEVDKNLSDDFERRMSEPMYLKELDKTTRPCRVIKTGKKTFRIILKQGLNRQIRRMCSNLGYKVVKLKRIRIMNIELNDLPAGATRKIEGSEYEKLMNLINKK</sequence>
<dbReference type="EC" id="5.4.99.-" evidence="4"/>
<evidence type="ECO:0000256" key="3">
    <source>
        <dbReference type="PROSITE-ProRule" id="PRU00182"/>
    </source>
</evidence>
<dbReference type="InterPro" id="IPR002942">
    <property type="entry name" value="S4_RNA-bd"/>
</dbReference>
<dbReference type="SUPFAM" id="SSF55174">
    <property type="entry name" value="Alpha-L RNA-binding motif"/>
    <property type="match status" value="1"/>
</dbReference>
<reference evidence="6 7" key="1">
    <citation type="submission" date="2020-08" db="EMBL/GenBank/DDBJ databases">
        <title>Genome public.</title>
        <authorList>
            <person name="Liu C."/>
            <person name="Sun Q."/>
        </authorList>
    </citation>
    <scope>NUCLEOTIDE SEQUENCE [LARGE SCALE GENOMIC DNA]</scope>
    <source>
        <strain evidence="6 7">NSJ-43</strain>
    </source>
</reference>
<comment type="caution">
    <text evidence="6">The sequence shown here is derived from an EMBL/GenBank/DDBJ whole genome shotgun (WGS) entry which is preliminary data.</text>
</comment>
<organism evidence="6 7">
    <name type="scientific">Lachnospira hominis</name>
    <name type="common">ex Liu et al. 2021</name>
    <dbReference type="NCBI Taxonomy" id="2763051"/>
    <lineage>
        <taxon>Bacteria</taxon>
        <taxon>Bacillati</taxon>
        <taxon>Bacillota</taxon>
        <taxon>Clostridia</taxon>
        <taxon>Lachnospirales</taxon>
        <taxon>Lachnospiraceae</taxon>
        <taxon>Lachnospira</taxon>
    </lineage>
</organism>
<dbReference type="Pfam" id="PF01479">
    <property type="entry name" value="S4"/>
    <property type="match status" value="1"/>
</dbReference>
<keyword evidence="3" id="KW-0694">RNA-binding</keyword>
<dbReference type="NCBIfam" id="TIGR00093">
    <property type="entry name" value="pseudouridine synthase"/>
    <property type="match status" value="1"/>
</dbReference>
<proteinExistence type="inferred from homology"/>
<dbReference type="PANTHER" id="PTHR47683:SF2">
    <property type="entry name" value="RNA-BINDING S4 DOMAIN-CONTAINING PROTEIN"/>
    <property type="match status" value="1"/>
</dbReference>
<evidence type="ECO:0000313" key="7">
    <source>
        <dbReference type="Proteomes" id="UP000628463"/>
    </source>
</evidence>
<dbReference type="PROSITE" id="PS01149">
    <property type="entry name" value="PSI_RSU"/>
    <property type="match status" value="1"/>
</dbReference>
<dbReference type="CDD" id="cd00165">
    <property type="entry name" value="S4"/>
    <property type="match status" value="1"/>
</dbReference>
<dbReference type="InterPro" id="IPR036986">
    <property type="entry name" value="S4_RNA-bd_sf"/>
</dbReference>
<dbReference type="InterPro" id="IPR006145">
    <property type="entry name" value="PsdUridine_synth_RsuA/RluA"/>
</dbReference>
<dbReference type="InterPro" id="IPR042092">
    <property type="entry name" value="PsdUridine_s_RsuA/RluB/E/F_cat"/>
</dbReference>
<evidence type="ECO:0000256" key="1">
    <source>
        <dbReference type="ARBA" id="ARBA00008348"/>
    </source>
</evidence>
<dbReference type="PROSITE" id="PS50889">
    <property type="entry name" value="S4"/>
    <property type="match status" value="1"/>
</dbReference>
<dbReference type="Gene3D" id="3.10.290.10">
    <property type="entry name" value="RNA-binding S4 domain"/>
    <property type="match status" value="1"/>
</dbReference>
<dbReference type="InterPro" id="IPR050343">
    <property type="entry name" value="RsuA_PseudoU_synthase"/>
</dbReference>
<name>A0ABR7G1G6_9FIRM</name>